<evidence type="ECO:0000256" key="3">
    <source>
        <dbReference type="ARBA" id="ARBA00022729"/>
    </source>
</evidence>
<dbReference type="InterPro" id="IPR055767">
    <property type="entry name" value="DUF7343"/>
</dbReference>
<feature type="region of interest" description="Disordered" evidence="5">
    <location>
        <begin position="293"/>
        <end position="332"/>
    </location>
</feature>
<feature type="region of interest" description="Disordered" evidence="5">
    <location>
        <begin position="175"/>
        <end position="253"/>
    </location>
</feature>
<keyword evidence="8" id="KW-1185">Reference proteome</keyword>
<evidence type="ECO:0000256" key="4">
    <source>
        <dbReference type="ARBA" id="ARBA00022837"/>
    </source>
</evidence>
<dbReference type="Pfam" id="PF18884">
    <property type="entry name" value="TSP3_bac"/>
    <property type="match status" value="4"/>
</dbReference>
<dbReference type="GO" id="GO:0005509">
    <property type="term" value="F:calcium ion binding"/>
    <property type="evidence" value="ECO:0007669"/>
    <property type="project" value="InterPro"/>
</dbReference>
<sequence length="403" mass="43249">MASTSGVASAGAADLSYASNDSTAATNATVENVTFSESAANTTNEGHPVIWQGQSFETTVEYDPPDKSGYEVCLWADTSEVQSCKTVNLGDPANRTSVTFELSEWPTDENGKVALSTELRFDGETLDSSTTDVVVLAQNGSYDGDSLQNTEELGMNSSVLSADTDNDGLRDGREIELATDPTDPDSDDDGLRDARELELGTDPTEKDTDGDGLTDGREAELGTDPTEKDTDGDGLSDDTEVTYGTNPTSSKSPFTVAVGVVVTGVAGIIFATRRFDGGLFQWRANDRSILSFPARSGHSESPSQEQQDADEEPATETQQAETPGVAANRAIDPDRERVLRILQESGGRIRQRQVVDETDWSASKVSRRLSKMEDDGLISKVTIGRENIVMLDDEDHGADFDET</sequence>
<feature type="compositionally biased region" description="Basic and acidic residues" evidence="5">
    <location>
        <begin position="189"/>
        <end position="231"/>
    </location>
</feature>
<organism evidence="7 8">
    <name type="scientific">Halobacterium bonnevillei</name>
    <dbReference type="NCBI Taxonomy" id="2692200"/>
    <lineage>
        <taxon>Archaea</taxon>
        <taxon>Methanobacteriati</taxon>
        <taxon>Methanobacteriota</taxon>
        <taxon>Stenosarchaea group</taxon>
        <taxon>Halobacteria</taxon>
        <taxon>Halobacteriales</taxon>
        <taxon>Halobacteriaceae</taxon>
        <taxon>Halobacterium</taxon>
    </lineage>
</organism>
<dbReference type="InterPro" id="IPR011991">
    <property type="entry name" value="ArsR-like_HTH"/>
</dbReference>
<dbReference type="SUPFAM" id="SSF46785">
    <property type="entry name" value="Winged helix' DNA-binding domain"/>
    <property type="match status" value="1"/>
</dbReference>
<dbReference type="OrthoDB" id="248536at2157"/>
<dbReference type="InterPro" id="IPR053180">
    <property type="entry name" value="Ca-binding_acidic-repeat"/>
</dbReference>
<evidence type="ECO:0000313" key="7">
    <source>
        <dbReference type="EMBL" id="MXR19577.1"/>
    </source>
</evidence>
<feature type="compositionally biased region" description="Polar residues" evidence="5">
    <location>
        <begin position="242"/>
        <end position="253"/>
    </location>
</feature>
<reference evidence="7 8" key="1">
    <citation type="submission" date="2019-12" db="EMBL/GenBank/DDBJ databases">
        <title>Isolation and characterization of three novel carbon monoxide-oxidizing members of Halobacteria from salione crusts and soils.</title>
        <authorList>
            <person name="Myers M.R."/>
            <person name="King G.M."/>
        </authorList>
    </citation>
    <scope>NUCLEOTIDE SEQUENCE [LARGE SCALE GENOMIC DNA]</scope>
    <source>
        <strain evidence="7 8">PCN9</strain>
    </source>
</reference>
<dbReference type="InterPro" id="IPR036388">
    <property type="entry name" value="WH-like_DNA-bd_sf"/>
</dbReference>
<dbReference type="Gene3D" id="1.10.10.10">
    <property type="entry name" value="Winged helix-like DNA-binding domain superfamily/Winged helix DNA-binding domain"/>
    <property type="match status" value="1"/>
</dbReference>
<evidence type="ECO:0000256" key="2">
    <source>
        <dbReference type="ARBA" id="ARBA00022525"/>
    </source>
</evidence>
<name>A0A6B0SEZ7_9EURY</name>
<evidence type="ECO:0000313" key="8">
    <source>
        <dbReference type="Proteomes" id="UP000471521"/>
    </source>
</evidence>
<accession>A0A6B0SEZ7</accession>
<evidence type="ECO:0000256" key="5">
    <source>
        <dbReference type="SAM" id="MobiDB-lite"/>
    </source>
</evidence>
<dbReference type="InterPro" id="IPR059100">
    <property type="entry name" value="TSP3_bac"/>
</dbReference>
<comment type="subcellular location">
    <subcellularLocation>
        <location evidence="1">Secreted</location>
    </subcellularLocation>
</comment>
<dbReference type="SUPFAM" id="SSF103647">
    <property type="entry name" value="TSP type-3 repeat"/>
    <property type="match status" value="1"/>
</dbReference>
<evidence type="ECO:0000256" key="1">
    <source>
        <dbReference type="ARBA" id="ARBA00004613"/>
    </source>
</evidence>
<dbReference type="Pfam" id="PF24034">
    <property type="entry name" value="DUF7343"/>
    <property type="match status" value="1"/>
</dbReference>
<gene>
    <name evidence="7" type="ORF">GRX66_02755</name>
</gene>
<evidence type="ECO:0000259" key="6">
    <source>
        <dbReference type="Pfam" id="PF24034"/>
    </source>
</evidence>
<dbReference type="EMBL" id="WUUU01000009">
    <property type="protein sequence ID" value="MXR19577.1"/>
    <property type="molecule type" value="Genomic_DNA"/>
</dbReference>
<dbReference type="PANTHER" id="PTHR37467:SF1">
    <property type="entry name" value="EXPORTED CALCIUM-BINDING GLYCOPROTEIN"/>
    <property type="match status" value="1"/>
</dbReference>
<comment type="caution">
    <text evidence="7">The sequence shown here is derived from an EMBL/GenBank/DDBJ whole genome shotgun (WGS) entry which is preliminary data.</text>
</comment>
<dbReference type="Proteomes" id="UP000471521">
    <property type="component" value="Unassembled WGS sequence"/>
</dbReference>
<keyword evidence="4" id="KW-0106">Calcium</keyword>
<dbReference type="InterPro" id="IPR028974">
    <property type="entry name" value="TSP_type-3_rpt"/>
</dbReference>
<keyword evidence="3" id="KW-0732">Signal</keyword>
<dbReference type="PANTHER" id="PTHR37467">
    <property type="entry name" value="EXPORTED CALCIUM-BINDING GLYCOPROTEIN-RELATED"/>
    <property type="match status" value="1"/>
</dbReference>
<dbReference type="AlphaFoldDB" id="A0A6B0SEZ7"/>
<protein>
    <submittedName>
        <fullName evidence="7">Winged helix-turn-helix transcriptional regulator</fullName>
    </submittedName>
</protein>
<dbReference type="RefSeq" id="WP_159525161.1">
    <property type="nucleotide sequence ID" value="NZ_WUUU01000009.1"/>
</dbReference>
<proteinExistence type="predicted"/>
<dbReference type="InterPro" id="IPR036390">
    <property type="entry name" value="WH_DNA-bd_sf"/>
</dbReference>
<feature type="domain" description="DUF7343" evidence="6">
    <location>
        <begin position="334"/>
        <end position="391"/>
    </location>
</feature>
<keyword evidence="2" id="KW-0964">Secreted</keyword>
<dbReference type="CDD" id="cd00090">
    <property type="entry name" value="HTH_ARSR"/>
    <property type="match status" value="1"/>
</dbReference>